<dbReference type="InterPro" id="IPR013785">
    <property type="entry name" value="Aldolase_TIM"/>
</dbReference>
<evidence type="ECO:0000313" key="10">
    <source>
        <dbReference type="Proteomes" id="UP000683429"/>
    </source>
</evidence>
<dbReference type="GO" id="GO:0051539">
    <property type="term" value="F:4 iron, 4 sulfur cluster binding"/>
    <property type="evidence" value="ECO:0007669"/>
    <property type="project" value="TreeGrafter"/>
</dbReference>
<keyword evidence="2" id="KW-0949">S-adenosyl-L-methionine</keyword>
<dbReference type="InterPro" id="IPR006638">
    <property type="entry name" value="Elp3/MiaA/NifB-like_rSAM"/>
</dbReference>
<dbReference type="OrthoDB" id="9808022at2"/>
<keyword evidence="4" id="KW-0408">Iron</keyword>
<keyword evidence="3" id="KW-0479">Metal-binding</keyword>
<dbReference type="Gene3D" id="3.20.20.70">
    <property type="entry name" value="Aldolase class I"/>
    <property type="match status" value="1"/>
</dbReference>
<evidence type="ECO:0000313" key="9">
    <source>
        <dbReference type="Proteomes" id="UP000198809"/>
    </source>
</evidence>
<dbReference type="GO" id="GO:0046872">
    <property type="term" value="F:metal ion binding"/>
    <property type="evidence" value="ECO:0007669"/>
    <property type="project" value="UniProtKB-KW"/>
</dbReference>
<evidence type="ECO:0000256" key="1">
    <source>
        <dbReference type="ARBA" id="ARBA00017228"/>
    </source>
</evidence>
<dbReference type="InterPro" id="IPR034505">
    <property type="entry name" value="Coproporphyrinogen-III_oxidase"/>
</dbReference>
<evidence type="ECO:0000256" key="4">
    <source>
        <dbReference type="ARBA" id="ARBA00023004"/>
    </source>
</evidence>
<accession>A0A1H8KGZ6</accession>
<dbReference type="GO" id="GO:0003824">
    <property type="term" value="F:catalytic activity"/>
    <property type="evidence" value="ECO:0007669"/>
    <property type="project" value="InterPro"/>
</dbReference>
<evidence type="ECO:0000256" key="3">
    <source>
        <dbReference type="ARBA" id="ARBA00022723"/>
    </source>
</evidence>
<dbReference type="CDD" id="cd01335">
    <property type="entry name" value="Radical_SAM"/>
    <property type="match status" value="1"/>
</dbReference>
<dbReference type="RefSeq" id="WP_036603176.1">
    <property type="nucleotide sequence ID" value="NZ_CP076607.1"/>
</dbReference>
<sequence length="506" mass="58835">MENRKEWIKRAYEEYEKLDIRNLDKIGLGRYDDEYYVVGLYHPLRSMSHITTNKECINEFLSDNFHQNVDIYIHVPFCYKNCTFCHFYKEIIPSKKPNDLEAKYIAALKKEILFYKNFNKGSLNVNSIQFGGGTPSSLSVSALEELTEFLSNNFNIMPNAEIKFEFYPDQIECEDEFRKKLNILKRFGLNCVIIDLEATSPNVLKAIARENTSYENYLKMIEICKSEGISNIGSAFIVGLPNETLDSFAETLEKITGIEALSAINLFPLMCKPSDITFKDRLNYPSKYSSALERDVMYIMAKQVLKDYGFIESPTQYFSRNTFIPKQQTSKANSGNLLGLGPASFGFLNGNNKSIQYMNYPNLEEYCNATNSGTNGMWRSSILNKKQTGLRQFMFQLNSFKYANKDDIYCETGFNVDSELGDKIKFLLEHQLLEYNNNNEIKFTKRGQFRNAEILFNFTEEDRRIWNKNDPEYATLVKYDYFPNISYQNQLLFNNALLHWNDKNAK</sequence>
<dbReference type="AlphaFoldDB" id="A0A1H8KGZ6"/>
<dbReference type="SFLD" id="SFLDS00029">
    <property type="entry name" value="Radical_SAM"/>
    <property type="match status" value="1"/>
</dbReference>
<feature type="domain" description="Radical SAM core" evidence="6">
    <location>
        <begin position="63"/>
        <end position="312"/>
    </location>
</feature>
<evidence type="ECO:0000259" key="6">
    <source>
        <dbReference type="PROSITE" id="PS51918"/>
    </source>
</evidence>
<dbReference type="STRING" id="1333845.SAMN04487895_103445"/>
<dbReference type="GO" id="GO:0006779">
    <property type="term" value="P:porphyrin-containing compound biosynthetic process"/>
    <property type="evidence" value="ECO:0007669"/>
    <property type="project" value="TreeGrafter"/>
</dbReference>
<dbReference type="PANTHER" id="PTHR13932:SF5">
    <property type="entry name" value="RADICAL S-ADENOSYL METHIONINE DOMAIN-CONTAINING PROTEIN 1, MITOCHONDRIAL"/>
    <property type="match status" value="1"/>
</dbReference>
<keyword evidence="5" id="KW-0411">Iron-sulfur</keyword>
<dbReference type="SUPFAM" id="SSF102114">
    <property type="entry name" value="Radical SAM enzymes"/>
    <property type="match status" value="1"/>
</dbReference>
<dbReference type="PANTHER" id="PTHR13932">
    <property type="entry name" value="COPROPORPHYRINIGEN III OXIDASE"/>
    <property type="match status" value="1"/>
</dbReference>
<dbReference type="InterPro" id="IPR007197">
    <property type="entry name" value="rSAM"/>
</dbReference>
<dbReference type="Pfam" id="PF04055">
    <property type="entry name" value="Radical_SAM"/>
    <property type="match status" value="1"/>
</dbReference>
<protein>
    <recommendedName>
        <fullName evidence="1">Heme chaperone HemW</fullName>
    </recommendedName>
</protein>
<proteinExistence type="predicted"/>
<evidence type="ECO:0000313" key="7">
    <source>
        <dbReference type="EMBL" id="QWU13744.1"/>
    </source>
</evidence>
<organism evidence="8 9">
    <name type="scientific">Paenibacillus sophorae</name>
    <dbReference type="NCBI Taxonomy" id="1333845"/>
    <lineage>
        <taxon>Bacteria</taxon>
        <taxon>Bacillati</taxon>
        <taxon>Bacillota</taxon>
        <taxon>Bacilli</taxon>
        <taxon>Bacillales</taxon>
        <taxon>Paenibacillaceae</taxon>
        <taxon>Paenibacillus</taxon>
    </lineage>
</organism>
<dbReference type="EMBL" id="FODH01000003">
    <property type="protein sequence ID" value="SEN92250.1"/>
    <property type="molecule type" value="Genomic_DNA"/>
</dbReference>
<dbReference type="PROSITE" id="PS51918">
    <property type="entry name" value="RADICAL_SAM"/>
    <property type="match status" value="1"/>
</dbReference>
<dbReference type="Proteomes" id="UP000683429">
    <property type="component" value="Chromosome"/>
</dbReference>
<evidence type="ECO:0000313" key="8">
    <source>
        <dbReference type="EMBL" id="SEN92250.1"/>
    </source>
</evidence>
<gene>
    <name evidence="7" type="ORF">KP014_17385</name>
    <name evidence="8" type="ORF">SAMN04487895_103445</name>
</gene>
<name>A0A1H8KGZ6_9BACL</name>
<dbReference type="InterPro" id="IPR058240">
    <property type="entry name" value="rSAM_sf"/>
</dbReference>
<evidence type="ECO:0000256" key="2">
    <source>
        <dbReference type="ARBA" id="ARBA00022691"/>
    </source>
</evidence>
<dbReference type="SFLD" id="SFLDG01082">
    <property type="entry name" value="B12-binding_domain_containing"/>
    <property type="match status" value="1"/>
</dbReference>
<dbReference type="SFLD" id="SFLDG01065">
    <property type="entry name" value="anaerobic_coproporphyrinogen-I"/>
    <property type="match status" value="1"/>
</dbReference>
<evidence type="ECO:0000256" key="5">
    <source>
        <dbReference type="ARBA" id="ARBA00023014"/>
    </source>
</evidence>
<keyword evidence="10" id="KW-1185">Reference proteome</keyword>
<dbReference type="GO" id="GO:0005737">
    <property type="term" value="C:cytoplasm"/>
    <property type="evidence" value="ECO:0007669"/>
    <property type="project" value="TreeGrafter"/>
</dbReference>
<reference evidence="8 9" key="1">
    <citation type="submission" date="2016-10" db="EMBL/GenBank/DDBJ databases">
        <authorList>
            <person name="de Groot N.N."/>
        </authorList>
    </citation>
    <scope>NUCLEOTIDE SEQUENCE [LARGE SCALE GENOMIC DNA]</scope>
    <source>
        <strain evidence="8 9">CGMCC 1.10238</strain>
    </source>
</reference>
<dbReference type="SMART" id="SM00729">
    <property type="entry name" value="Elp3"/>
    <property type="match status" value="1"/>
</dbReference>
<dbReference type="Proteomes" id="UP000198809">
    <property type="component" value="Unassembled WGS sequence"/>
</dbReference>
<dbReference type="EMBL" id="CP076607">
    <property type="protein sequence ID" value="QWU13744.1"/>
    <property type="molecule type" value="Genomic_DNA"/>
</dbReference>
<reference evidence="7 10" key="2">
    <citation type="submission" date="2021-06" db="EMBL/GenBank/DDBJ databases">
        <title>Whole genome sequence of Paenibacillus sophorae DSM23020 for comparative genomics.</title>
        <authorList>
            <person name="Kim M.-J."/>
            <person name="Lee G."/>
            <person name="Shin J.-H."/>
        </authorList>
    </citation>
    <scope>NUCLEOTIDE SEQUENCE [LARGE SCALE GENOMIC DNA]</scope>
    <source>
        <strain evidence="7 10">DSM 23020</strain>
    </source>
</reference>